<dbReference type="OrthoDB" id="5242130at2"/>
<dbReference type="GO" id="GO:0007154">
    <property type="term" value="P:cell communication"/>
    <property type="evidence" value="ECO:0007669"/>
    <property type="project" value="InterPro"/>
</dbReference>
<evidence type="ECO:0000259" key="5">
    <source>
        <dbReference type="SMART" id="SM00237"/>
    </source>
</evidence>
<dbReference type="InterPro" id="IPR038081">
    <property type="entry name" value="CalX-like_sf"/>
</dbReference>
<keyword evidence="2" id="KW-0677">Repeat</keyword>
<dbReference type="AlphaFoldDB" id="A0A5S9P3Q0"/>
<dbReference type="Gene3D" id="2.60.40.2030">
    <property type="match status" value="1"/>
</dbReference>
<dbReference type="InterPro" id="IPR003644">
    <property type="entry name" value="Calx_beta"/>
</dbReference>
<feature type="signal peptide" evidence="4">
    <location>
        <begin position="1"/>
        <end position="32"/>
    </location>
</feature>
<proteinExistence type="predicted"/>
<keyword evidence="3" id="KW-0106">Calcium</keyword>
<gene>
    <name evidence="6" type="ORF">DPBNPPHM_03562</name>
</gene>
<dbReference type="GO" id="GO:0016020">
    <property type="term" value="C:membrane"/>
    <property type="evidence" value="ECO:0007669"/>
    <property type="project" value="InterPro"/>
</dbReference>
<reference evidence="6 7" key="1">
    <citation type="submission" date="2019-11" db="EMBL/GenBank/DDBJ databases">
        <authorList>
            <person name="Holert J."/>
        </authorList>
    </citation>
    <scope>NUCLEOTIDE SEQUENCE [LARGE SCALE GENOMIC DNA]</scope>
    <source>
        <strain evidence="6">BC5_2</strain>
    </source>
</reference>
<dbReference type="EMBL" id="CACSII010000006">
    <property type="protein sequence ID" value="CAA0097902.1"/>
    <property type="molecule type" value="Genomic_DNA"/>
</dbReference>
<dbReference type="Pfam" id="PF03160">
    <property type="entry name" value="Calx-beta"/>
    <property type="match status" value="1"/>
</dbReference>
<evidence type="ECO:0000256" key="4">
    <source>
        <dbReference type="SAM" id="SignalP"/>
    </source>
</evidence>
<protein>
    <recommendedName>
        <fullName evidence="5">Calx-beta domain-containing protein</fullName>
    </recommendedName>
</protein>
<feature type="chain" id="PRO_5030137980" description="Calx-beta domain-containing protein" evidence="4">
    <location>
        <begin position="33"/>
        <end position="833"/>
    </location>
</feature>
<dbReference type="Gene3D" id="3.40.390.10">
    <property type="entry name" value="Collagenase (Catalytic Domain)"/>
    <property type="match status" value="1"/>
</dbReference>
<accession>A0A5S9P3Q0</accession>
<dbReference type="SUPFAM" id="SSF55486">
    <property type="entry name" value="Metalloproteases ('zincins'), catalytic domain"/>
    <property type="match status" value="1"/>
</dbReference>
<evidence type="ECO:0000256" key="1">
    <source>
        <dbReference type="ARBA" id="ARBA00022729"/>
    </source>
</evidence>
<keyword evidence="1 4" id="KW-0732">Signal</keyword>
<organism evidence="6 7">
    <name type="scientific">BD1-7 clade bacterium</name>
    <dbReference type="NCBI Taxonomy" id="2029982"/>
    <lineage>
        <taxon>Bacteria</taxon>
        <taxon>Pseudomonadati</taxon>
        <taxon>Pseudomonadota</taxon>
        <taxon>Gammaproteobacteria</taxon>
        <taxon>Cellvibrionales</taxon>
        <taxon>Spongiibacteraceae</taxon>
        <taxon>BD1-7 clade</taxon>
    </lineage>
</organism>
<evidence type="ECO:0000256" key="2">
    <source>
        <dbReference type="ARBA" id="ARBA00022737"/>
    </source>
</evidence>
<evidence type="ECO:0000256" key="3">
    <source>
        <dbReference type="ARBA" id="ARBA00022837"/>
    </source>
</evidence>
<name>A0A5S9P3Q0_9GAMM</name>
<dbReference type="SMART" id="SM00237">
    <property type="entry name" value="Calx_beta"/>
    <property type="match status" value="1"/>
</dbReference>
<dbReference type="Pfam" id="PF13583">
    <property type="entry name" value="Reprolysin_4"/>
    <property type="match status" value="1"/>
</dbReference>
<dbReference type="InterPro" id="IPR024079">
    <property type="entry name" value="MetalloPept_cat_dom_sf"/>
</dbReference>
<dbReference type="Proteomes" id="UP000434580">
    <property type="component" value="Unassembled WGS sequence"/>
</dbReference>
<dbReference type="GO" id="GO:0008237">
    <property type="term" value="F:metallopeptidase activity"/>
    <property type="evidence" value="ECO:0007669"/>
    <property type="project" value="InterPro"/>
</dbReference>
<dbReference type="SUPFAM" id="SSF141072">
    <property type="entry name" value="CalX-like"/>
    <property type="match status" value="1"/>
</dbReference>
<evidence type="ECO:0000313" key="7">
    <source>
        <dbReference type="Proteomes" id="UP000434580"/>
    </source>
</evidence>
<evidence type="ECO:0000313" key="6">
    <source>
        <dbReference type="EMBL" id="CAA0097902.1"/>
    </source>
</evidence>
<sequence length="833" mass="89396">MKGIFKSCNVVAVLPSLLICLLFLFNSTPAYSDDIWYQNTDLAGKGNSSRTVTALATPTITPETRSIVLPLPDGTNLAVQITPTSLLSAALHARYPHMQTFRVSGENGISGTMEINTQGLYARLLTPSGVVQIVPEQHFSNTASDLAYRSTTAMANEKPVYNCGVEGHDHQDHSLQYLLDDNSRDAPKDTSEKRFGDRLKIYRIAISTSLGYRNAVSLGSPTAAKAFNQVVIALNRINQVFERDVSVRFELVSGEELMADSQSTFPGSNSSSLLNANQSYIDSRIGSDAYDIGHILTSNGGGLASVASVCDNTRKAKGASGLSNPTTEIFYIDLLAHEIGHQLGATHSFNGQSGFCAGNRQQHSNGSFADDDSRSEFLAASAVEVGSGSTIMSYAGICQGEDLQGAVNPYFHGRSVEQIREFIDGEIPFSNVRGDRCGRSETRSTLIPNVDAGPDYIIPKLSPFRLSASSNTAGTYTWEQMDLGNPSVSANMMHTDQGSGPLIRSMPGSSDGIRLIPFAEALKQNDMIANKGERLPSRSRSLNFRVTLRAQDMGVDQDDMRLSVDGDSGPFIVTAPNGSDTFDGLSIQQVRWDVAGTDQAPVNCANVEIAFSADGGDRFAEVLTPNTPNDGDEDVVIPNLPTSGGRIRVRCVDNVFFNYSVGDFSVAAAPGTATIAVSPLALQQFESNKTFTYTLIRTGDITTALTIRYRVEAVAAPSANPQDFQDNQLPQGQVTFEAGSDRAELTINVSDDSDIEDHEGFSVVLSSDDPDISMIDRVSATILDDDASPIDNTSNDSPSGGGNMGLLMLLILLTLGVGQNRLISNRQVHRNIG</sequence>
<feature type="domain" description="Calx-beta" evidence="5">
    <location>
        <begin position="671"/>
        <end position="766"/>
    </location>
</feature>